<keyword evidence="1" id="KW-1133">Transmembrane helix</keyword>
<accession>A0AAD5E4J9</accession>
<keyword evidence="3" id="KW-1185">Reference proteome</keyword>
<dbReference type="RefSeq" id="XP_051442047.1">
    <property type="nucleotide sequence ID" value="XM_051591147.1"/>
</dbReference>
<reference evidence="2" key="1">
    <citation type="submission" date="2021-06" db="EMBL/GenBank/DDBJ databases">
        <authorList>
            <consortium name="DOE Joint Genome Institute"/>
            <person name="Mondo S.J."/>
            <person name="Amses K.R."/>
            <person name="Simmons D.R."/>
            <person name="Longcore J.E."/>
            <person name="Seto K."/>
            <person name="Alves G.H."/>
            <person name="Bonds A.E."/>
            <person name="Quandt C.A."/>
            <person name="Davis W.J."/>
            <person name="Chang Y."/>
            <person name="Letcher P.M."/>
            <person name="Powell M.J."/>
            <person name="Kuo A."/>
            <person name="Labutti K."/>
            <person name="Pangilinan J."/>
            <person name="Andreopoulos W."/>
            <person name="Tritt A."/>
            <person name="Riley R."/>
            <person name="Hundley H."/>
            <person name="Johnson J."/>
            <person name="Lipzen A."/>
            <person name="Barry K."/>
            <person name="Berbee M.L."/>
            <person name="Buchler N.E."/>
            <person name="Grigoriev I.V."/>
            <person name="Spatafora J.W."/>
            <person name="Stajich J.E."/>
            <person name="James T.Y."/>
        </authorList>
    </citation>
    <scope>NUCLEOTIDE SEQUENCE</scope>
    <source>
        <strain evidence="2">AG</strain>
    </source>
</reference>
<feature type="transmembrane region" description="Helical" evidence="1">
    <location>
        <begin position="101"/>
        <end position="120"/>
    </location>
</feature>
<keyword evidence="1" id="KW-0812">Transmembrane</keyword>
<evidence type="ECO:0000256" key="1">
    <source>
        <dbReference type="SAM" id="Phobius"/>
    </source>
</evidence>
<keyword evidence="1" id="KW-0472">Membrane</keyword>
<gene>
    <name evidence="2" type="ORF">K450DRAFT_254107</name>
</gene>
<protein>
    <submittedName>
        <fullName evidence="2">Uncharacterized protein</fullName>
    </submittedName>
</protein>
<sequence>MFNHRLLGVGQSIQCLHKIHQFSLASLERLLKFLHTVVVGIDTIWFRVLFIISNRRSQLFYFLFKIMYSLHRRLFLGFQLFQFIDVRLMVCLCFLQFLGVRLIICLEFLQFFLVCLLLFIS</sequence>
<dbReference type="EMBL" id="MU620946">
    <property type="protein sequence ID" value="KAI8577043.1"/>
    <property type="molecule type" value="Genomic_DNA"/>
</dbReference>
<dbReference type="AlphaFoldDB" id="A0AAD5E4J9"/>
<comment type="caution">
    <text evidence="2">The sequence shown here is derived from an EMBL/GenBank/DDBJ whole genome shotgun (WGS) entry which is preliminary data.</text>
</comment>
<dbReference type="GeneID" id="75916490"/>
<name>A0AAD5E4J9_UMBRA</name>
<reference evidence="2" key="2">
    <citation type="journal article" date="2022" name="Proc. Natl. Acad. Sci. U.S.A.">
        <title>Diploid-dominant life cycles characterize the early evolution of Fungi.</title>
        <authorList>
            <person name="Amses K.R."/>
            <person name="Simmons D.R."/>
            <person name="Longcore J.E."/>
            <person name="Mondo S.J."/>
            <person name="Seto K."/>
            <person name="Jeronimo G.H."/>
            <person name="Bonds A.E."/>
            <person name="Quandt C.A."/>
            <person name="Davis W.J."/>
            <person name="Chang Y."/>
            <person name="Federici B.A."/>
            <person name="Kuo A."/>
            <person name="LaButti K."/>
            <person name="Pangilinan J."/>
            <person name="Andreopoulos W."/>
            <person name="Tritt A."/>
            <person name="Riley R."/>
            <person name="Hundley H."/>
            <person name="Johnson J."/>
            <person name="Lipzen A."/>
            <person name="Barry K."/>
            <person name="Lang B.F."/>
            <person name="Cuomo C.A."/>
            <person name="Buchler N.E."/>
            <person name="Grigoriev I.V."/>
            <person name="Spatafora J.W."/>
            <person name="Stajich J.E."/>
            <person name="James T.Y."/>
        </authorList>
    </citation>
    <scope>NUCLEOTIDE SEQUENCE</scope>
    <source>
        <strain evidence="2">AG</strain>
    </source>
</reference>
<proteinExistence type="predicted"/>
<evidence type="ECO:0000313" key="3">
    <source>
        <dbReference type="Proteomes" id="UP001206595"/>
    </source>
</evidence>
<organism evidence="2 3">
    <name type="scientific">Umbelopsis ramanniana AG</name>
    <dbReference type="NCBI Taxonomy" id="1314678"/>
    <lineage>
        <taxon>Eukaryota</taxon>
        <taxon>Fungi</taxon>
        <taxon>Fungi incertae sedis</taxon>
        <taxon>Mucoromycota</taxon>
        <taxon>Mucoromycotina</taxon>
        <taxon>Umbelopsidomycetes</taxon>
        <taxon>Umbelopsidales</taxon>
        <taxon>Umbelopsidaceae</taxon>
        <taxon>Umbelopsis</taxon>
    </lineage>
</organism>
<evidence type="ECO:0000313" key="2">
    <source>
        <dbReference type="EMBL" id="KAI8577043.1"/>
    </source>
</evidence>
<dbReference type="Proteomes" id="UP001206595">
    <property type="component" value="Unassembled WGS sequence"/>
</dbReference>